<dbReference type="EMBL" id="AZHO01000014">
    <property type="protein sequence ID" value="KMT59746.1"/>
    <property type="molecule type" value="Genomic_DNA"/>
</dbReference>
<name>A0A0J8J5Z6_9LIST</name>
<keyword evidence="6" id="KW-1185">Reference proteome</keyword>
<dbReference type="Proteomes" id="UP000052258">
    <property type="component" value="Unassembled WGS sequence"/>
</dbReference>
<gene>
    <name evidence="5" type="ORF">X560_1275</name>
</gene>
<dbReference type="PROSITE" id="PS51000">
    <property type="entry name" value="HTH_DEOR_2"/>
    <property type="match status" value="1"/>
</dbReference>
<dbReference type="SMART" id="SM00420">
    <property type="entry name" value="HTH_DEOR"/>
    <property type="match status" value="1"/>
</dbReference>
<dbReference type="PROSITE" id="PS00894">
    <property type="entry name" value="HTH_DEOR_1"/>
    <property type="match status" value="1"/>
</dbReference>
<dbReference type="InterPro" id="IPR014036">
    <property type="entry name" value="DeoR-like_C"/>
</dbReference>
<organism evidence="5 6">
    <name type="scientific">Listeria fleischmannii 1991</name>
    <dbReference type="NCBI Taxonomy" id="1430899"/>
    <lineage>
        <taxon>Bacteria</taxon>
        <taxon>Bacillati</taxon>
        <taxon>Bacillota</taxon>
        <taxon>Bacilli</taxon>
        <taxon>Bacillales</taxon>
        <taxon>Listeriaceae</taxon>
        <taxon>Listeria</taxon>
    </lineage>
</organism>
<dbReference type="GO" id="GO:0003700">
    <property type="term" value="F:DNA-binding transcription factor activity"/>
    <property type="evidence" value="ECO:0007669"/>
    <property type="project" value="InterPro"/>
</dbReference>
<dbReference type="Pfam" id="PF00455">
    <property type="entry name" value="DeoRC"/>
    <property type="match status" value="1"/>
</dbReference>
<dbReference type="OrthoDB" id="9797223at2"/>
<dbReference type="Gene3D" id="1.10.10.10">
    <property type="entry name" value="Winged helix-like DNA-binding domain superfamily/Winged helix DNA-binding domain"/>
    <property type="match status" value="1"/>
</dbReference>
<sequence length="250" mass="28161">MLHAERKEKILDLLERVTVVKLSELVESLNASESTIRRDLIEMEEDGLLARVHGGAKLLKQHNLEPSMNEKSFKNIHSKQLIAKRAAELVEENDCIYLDAGSTTIEMIPFLADKKITVVTNGLSHVERLVHLNVEAYLLGGKMKVHTKAVVGAVALDNISNYHFDKAFIGTNAVHHEFGFMTPDTEEAFLKRKACLLADETFVVADHSKFESANFAKMFELDRATLITDYVPENKAESFIQKLKIIEVEK</sequence>
<dbReference type="InterPro" id="IPR050313">
    <property type="entry name" value="Carb_Metab_HTH_regulators"/>
</dbReference>
<feature type="domain" description="HTH deoR-type" evidence="4">
    <location>
        <begin position="3"/>
        <end position="58"/>
    </location>
</feature>
<dbReference type="InterPro" id="IPR036390">
    <property type="entry name" value="WH_DNA-bd_sf"/>
</dbReference>
<keyword evidence="1" id="KW-0805">Transcription regulation</keyword>
<dbReference type="AlphaFoldDB" id="A0A0J8J5Z6"/>
<evidence type="ECO:0000256" key="1">
    <source>
        <dbReference type="ARBA" id="ARBA00023015"/>
    </source>
</evidence>
<dbReference type="GO" id="GO:0003677">
    <property type="term" value="F:DNA binding"/>
    <property type="evidence" value="ECO:0007669"/>
    <property type="project" value="UniProtKB-KW"/>
</dbReference>
<dbReference type="SUPFAM" id="SSF100950">
    <property type="entry name" value="NagB/RpiA/CoA transferase-like"/>
    <property type="match status" value="1"/>
</dbReference>
<dbReference type="PATRIC" id="fig|1430899.3.peg.1472"/>
<reference evidence="5 6" key="1">
    <citation type="journal article" date="2015" name="Genome Biol. Evol.">
        <title>Comparative Genomics of Listeria Sensu Lato: Genus-Wide Differences in Evolutionary Dynamics and the Progressive Gain of Complex, Potentially Pathogenicity-Related Traits through Lateral Gene Transfer.</title>
        <authorList>
            <person name="Chiara M."/>
            <person name="Caruso M."/>
            <person name="D'Erchia A.M."/>
            <person name="Manzari C."/>
            <person name="Fraccalvieri R."/>
            <person name="Goffredo E."/>
            <person name="Latorre L."/>
            <person name="Miccolupo A."/>
            <person name="Padalino I."/>
            <person name="Santagada G."/>
            <person name="Chiocco D."/>
            <person name="Pesole G."/>
            <person name="Horner D.S."/>
            <person name="Parisi A."/>
        </authorList>
    </citation>
    <scope>NUCLEOTIDE SEQUENCE [LARGE SCALE GENOMIC DNA]</scope>
    <source>
        <strain evidence="5 6">1991</strain>
    </source>
</reference>
<accession>A0A0J8J5Z6</accession>
<evidence type="ECO:0000313" key="5">
    <source>
        <dbReference type="EMBL" id="KMT59746.1"/>
    </source>
</evidence>
<evidence type="ECO:0000259" key="4">
    <source>
        <dbReference type="PROSITE" id="PS51000"/>
    </source>
</evidence>
<protein>
    <submittedName>
        <fullName evidence="5">DeoR family transcriptional regulator</fullName>
    </submittedName>
</protein>
<dbReference type="PRINTS" id="PR00037">
    <property type="entry name" value="HTHLACR"/>
</dbReference>
<dbReference type="InterPro" id="IPR018356">
    <property type="entry name" value="Tscrpt_reg_HTH_DeoR_CS"/>
</dbReference>
<comment type="caution">
    <text evidence="5">The sequence shown here is derived from an EMBL/GenBank/DDBJ whole genome shotgun (WGS) entry which is preliminary data.</text>
</comment>
<dbReference type="InterPro" id="IPR036388">
    <property type="entry name" value="WH-like_DNA-bd_sf"/>
</dbReference>
<proteinExistence type="predicted"/>
<dbReference type="SUPFAM" id="SSF46785">
    <property type="entry name" value="Winged helix' DNA-binding domain"/>
    <property type="match status" value="1"/>
</dbReference>
<dbReference type="SMART" id="SM01134">
    <property type="entry name" value="DeoRC"/>
    <property type="match status" value="1"/>
</dbReference>
<dbReference type="PANTHER" id="PTHR30363:SF56">
    <property type="entry name" value="TRANSCRIPTIONAL REGULATOR, DEOR FAMILY"/>
    <property type="match status" value="1"/>
</dbReference>
<dbReference type="Pfam" id="PF08220">
    <property type="entry name" value="HTH_DeoR"/>
    <property type="match status" value="1"/>
</dbReference>
<keyword evidence="3" id="KW-0804">Transcription</keyword>
<dbReference type="PANTHER" id="PTHR30363">
    <property type="entry name" value="HTH-TYPE TRANSCRIPTIONAL REGULATOR SRLR-RELATED"/>
    <property type="match status" value="1"/>
</dbReference>
<evidence type="ECO:0000256" key="3">
    <source>
        <dbReference type="ARBA" id="ARBA00023163"/>
    </source>
</evidence>
<dbReference type="RefSeq" id="WP_007473500.1">
    <property type="nucleotide sequence ID" value="NZ_KQ130615.1"/>
</dbReference>
<dbReference type="Gene3D" id="3.40.50.1360">
    <property type="match status" value="1"/>
</dbReference>
<evidence type="ECO:0000313" key="6">
    <source>
        <dbReference type="Proteomes" id="UP000052258"/>
    </source>
</evidence>
<dbReference type="InterPro" id="IPR001034">
    <property type="entry name" value="DeoR_HTH"/>
</dbReference>
<keyword evidence="2" id="KW-0238">DNA-binding</keyword>
<dbReference type="InterPro" id="IPR037171">
    <property type="entry name" value="NagB/RpiA_transferase-like"/>
</dbReference>
<evidence type="ECO:0000256" key="2">
    <source>
        <dbReference type="ARBA" id="ARBA00023125"/>
    </source>
</evidence>